<organism evidence="2 3">
    <name type="scientific">Acinetobacter pseudolwoffii</name>
    <dbReference type="NCBI Taxonomy" id="2053287"/>
    <lineage>
        <taxon>Bacteria</taxon>
        <taxon>Pseudomonadati</taxon>
        <taxon>Pseudomonadota</taxon>
        <taxon>Gammaproteobacteria</taxon>
        <taxon>Moraxellales</taxon>
        <taxon>Moraxellaceae</taxon>
        <taxon>Acinetobacter</taxon>
    </lineage>
</organism>
<gene>
    <name evidence="2" type="ORF">F906_01518</name>
</gene>
<sequence length="204" mass="23803">MESLVKILAVIIPIIVPLLLAFLNSKYSIKKHPKDEFAEDVKVAEKFAAIHDSNVSHLVKDRLAQQLLETKKITYLEVAYFYKYSDMEKWINEYIRVKDKLKLVRQSNGKIIKIHHPYSRSKAASLAFGYIIFAVIGLLPFLFINTFIEIFESHMQSKQYLVIFNMFTWPILFVLVALIFLLEGTKYQAAHRFVKKFKAESIKI</sequence>
<keyword evidence="1" id="KW-0472">Membrane</keyword>
<keyword evidence="3" id="KW-1185">Reference proteome</keyword>
<dbReference type="Proteomes" id="UP000023774">
    <property type="component" value="Unassembled WGS sequence"/>
</dbReference>
<keyword evidence="1" id="KW-1133">Transmembrane helix</keyword>
<keyword evidence="1" id="KW-0812">Transmembrane</keyword>
<accession>N9KR66</accession>
<evidence type="ECO:0000313" key="3">
    <source>
        <dbReference type="Proteomes" id="UP000023774"/>
    </source>
</evidence>
<name>N9KR66_9GAMM</name>
<dbReference type="OrthoDB" id="6713125at2"/>
<comment type="caution">
    <text evidence="2">The sequence shown here is derived from an EMBL/GenBank/DDBJ whole genome shotgun (WGS) entry which is preliminary data.</text>
</comment>
<protein>
    <submittedName>
        <fullName evidence="2">Uncharacterized protein</fullName>
    </submittedName>
</protein>
<dbReference type="RefSeq" id="WP_005171386.1">
    <property type="nucleotide sequence ID" value="NZ_KB850035.1"/>
</dbReference>
<feature type="transmembrane region" description="Helical" evidence="1">
    <location>
        <begin position="6"/>
        <end position="24"/>
    </location>
</feature>
<dbReference type="HOGENOM" id="CLU_110573_0_0_6"/>
<dbReference type="PATRIC" id="fig|1217709.3.peg.1465"/>
<feature type="transmembrane region" description="Helical" evidence="1">
    <location>
        <begin position="160"/>
        <end position="182"/>
    </location>
</feature>
<dbReference type="AlphaFoldDB" id="N9KR66"/>
<evidence type="ECO:0000313" key="2">
    <source>
        <dbReference type="EMBL" id="ENW86463.1"/>
    </source>
</evidence>
<feature type="transmembrane region" description="Helical" evidence="1">
    <location>
        <begin position="123"/>
        <end position="148"/>
    </location>
</feature>
<proteinExistence type="predicted"/>
<evidence type="ECO:0000256" key="1">
    <source>
        <dbReference type="SAM" id="Phobius"/>
    </source>
</evidence>
<reference evidence="2 3" key="1">
    <citation type="submission" date="2013-02" db="EMBL/GenBank/DDBJ databases">
        <title>The Genome Sequence of Acinetobacter sp. NIPH 713.</title>
        <authorList>
            <consortium name="The Broad Institute Genome Sequencing Platform"/>
            <consortium name="The Broad Institute Genome Sequencing Center for Infectious Disease"/>
            <person name="Cerqueira G."/>
            <person name="Feldgarden M."/>
            <person name="Courvalin P."/>
            <person name="Perichon B."/>
            <person name="Grillot-Courvalin C."/>
            <person name="Clermont D."/>
            <person name="Rocha E."/>
            <person name="Yoon E.-J."/>
            <person name="Nemec A."/>
            <person name="Walker B."/>
            <person name="Young S.K."/>
            <person name="Zeng Q."/>
            <person name="Gargeya S."/>
            <person name="Fitzgerald M."/>
            <person name="Haas B."/>
            <person name="Abouelleil A."/>
            <person name="Alvarado L."/>
            <person name="Arachchi H.M."/>
            <person name="Berlin A.M."/>
            <person name="Chapman S.B."/>
            <person name="Dewar J."/>
            <person name="Goldberg J."/>
            <person name="Griggs A."/>
            <person name="Gujja S."/>
            <person name="Hansen M."/>
            <person name="Howarth C."/>
            <person name="Imamovic A."/>
            <person name="Larimer J."/>
            <person name="McCowan C."/>
            <person name="Murphy C."/>
            <person name="Neiman D."/>
            <person name="Pearson M."/>
            <person name="Priest M."/>
            <person name="Roberts A."/>
            <person name="Saif S."/>
            <person name="Shea T."/>
            <person name="Sisk P."/>
            <person name="Sykes S."/>
            <person name="Wortman J."/>
            <person name="Nusbaum C."/>
            <person name="Birren B."/>
        </authorList>
    </citation>
    <scope>NUCLEOTIDE SEQUENCE [LARGE SCALE GENOMIC DNA]</scope>
    <source>
        <strain evidence="2 3">NIPH 713</strain>
    </source>
</reference>
<dbReference type="EMBL" id="APRJ01000011">
    <property type="protein sequence ID" value="ENW86463.1"/>
    <property type="molecule type" value="Genomic_DNA"/>
</dbReference>